<evidence type="ECO:0000256" key="2">
    <source>
        <dbReference type="NCBIfam" id="TIGR00187"/>
    </source>
</evidence>
<dbReference type="GO" id="GO:0009231">
    <property type="term" value="P:riboflavin biosynthetic process"/>
    <property type="evidence" value="ECO:0007669"/>
    <property type="project" value="TreeGrafter"/>
</dbReference>
<dbReference type="Proteomes" id="UP000584867">
    <property type="component" value="Unassembled WGS sequence"/>
</dbReference>
<dbReference type="Gene3D" id="2.40.30.20">
    <property type="match status" value="2"/>
</dbReference>
<dbReference type="EMBL" id="JACHIO010000012">
    <property type="protein sequence ID" value="MBB5064715.1"/>
    <property type="molecule type" value="Genomic_DNA"/>
</dbReference>
<keyword evidence="5" id="KW-0808">Transferase</keyword>
<dbReference type="PIRSF" id="PIRSF000498">
    <property type="entry name" value="Riboflavin_syn_A"/>
    <property type="match status" value="1"/>
</dbReference>
<evidence type="ECO:0000256" key="1">
    <source>
        <dbReference type="ARBA" id="ARBA00022737"/>
    </source>
</evidence>
<dbReference type="PANTHER" id="PTHR21098">
    <property type="entry name" value="RIBOFLAVIN SYNTHASE ALPHA CHAIN"/>
    <property type="match status" value="1"/>
</dbReference>
<feature type="repeat" description="Lumazine-binding" evidence="3">
    <location>
        <begin position="1"/>
        <end position="97"/>
    </location>
</feature>
<dbReference type="SUPFAM" id="SSF63380">
    <property type="entry name" value="Riboflavin synthase domain-like"/>
    <property type="match status" value="2"/>
</dbReference>
<gene>
    <name evidence="5" type="ORF">HDF15_003075</name>
</gene>
<reference evidence="5 6" key="1">
    <citation type="submission" date="2020-08" db="EMBL/GenBank/DDBJ databases">
        <title>Genomic Encyclopedia of Type Strains, Phase IV (KMG-V): Genome sequencing to study the core and pangenomes of soil and plant-associated prokaryotes.</title>
        <authorList>
            <person name="Whitman W."/>
        </authorList>
    </citation>
    <scope>NUCLEOTIDE SEQUENCE [LARGE SCALE GENOMIC DNA]</scope>
    <source>
        <strain evidence="5 6">X5P3</strain>
    </source>
</reference>
<feature type="domain" description="Lumazine-binding" evidence="4">
    <location>
        <begin position="98"/>
        <end position="199"/>
    </location>
</feature>
<evidence type="ECO:0000256" key="3">
    <source>
        <dbReference type="PROSITE-ProRule" id="PRU00524"/>
    </source>
</evidence>
<accession>A0A7W8EBN1</accession>
<sequence length="217" mass="23141">MFTGLIETTGKVLSLQPTEGATRITLVAPQLASRWKVGDSIAVNGVCLTALLADDETRFAADLADETIRRTTLTNLQPGTPINLELPTPAGSPLGGHVVQGHVDGVGKLISLVPLHPDQDHSDWRMTIEIPSTLATFIVPQGSITIDGISLTVAKVEGLHIEIAVIPHTYKATNLHSLVPGSPVNLETDVLSKYAAQRTAHAAKDWLTVDYMLANGY</sequence>
<feature type="repeat" description="Lumazine-binding" evidence="3">
    <location>
        <begin position="98"/>
        <end position="199"/>
    </location>
</feature>
<dbReference type="Pfam" id="PF00677">
    <property type="entry name" value="Lum_binding"/>
    <property type="match status" value="2"/>
</dbReference>
<organism evidence="5 6">
    <name type="scientific">Granulicella mallensis</name>
    <dbReference type="NCBI Taxonomy" id="940614"/>
    <lineage>
        <taxon>Bacteria</taxon>
        <taxon>Pseudomonadati</taxon>
        <taxon>Acidobacteriota</taxon>
        <taxon>Terriglobia</taxon>
        <taxon>Terriglobales</taxon>
        <taxon>Acidobacteriaceae</taxon>
        <taxon>Granulicella</taxon>
    </lineage>
</organism>
<evidence type="ECO:0000313" key="5">
    <source>
        <dbReference type="EMBL" id="MBB5064715.1"/>
    </source>
</evidence>
<dbReference type="InterPro" id="IPR026017">
    <property type="entry name" value="Lumazine-bd_dom"/>
</dbReference>
<dbReference type="PROSITE" id="PS51177">
    <property type="entry name" value="LUMAZINE_BIND"/>
    <property type="match status" value="2"/>
</dbReference>
<dbReference type="InterPro" id="IPR001783">
    <property type="entry name" value="Lumazine-bd"/>
</dbReference>
<protein>
    <recommendedName>
        <fullName evidence="2">Riboflavin synthase</fullName>
        <ecNumber evidence="2">2.5.1.9</ecNumber>
    </recommendedName>
</protein>
<evidence type="ECO:0000259" key="4">
    <source>
        <dbReference type="PROSITE" id="PS51177"/>
    </source>
</evidence>
<dbReference type="GO" id="GO:0004746">
    <property type="term" value="F:riboflavin synthase activity"/>
    <property type="evidence" value="ECO:0007669"/>
    <property type="project" value="UniProtKB-UniRule"/>
</dbReference>
<proteinExistence type="predicted"/>
<dbReference type="CDD" id="cd00402">
    <property type="entry name" value="Riboflavin_synthase_like"/>
    <property type="match status" value="1"/>
</dbReference>
<dbReference type="InterPro" id="IPR017938">
    <property type="entry name" value="Riboflavin_synthase-like_b-brl"/>
</dbReference>
<dbReference type="NCBIfam" id="NF006767">
    <property type="entry name" value="PRK09289.1"/>
    <property type="match status" value="1"/>
</dbReference>
<comment type="caution">
    <text evidence="5">The sequence shown here is derived from an EMBL/GenBank/DDBJ whole genome shotgun (WGS) entry which is preliminary data.</text>
</comment>
<feature type="domain" description="Lumazine-binding" evidence="4">
    <location>
        <begin position="1"/>
        <end position="97"/>
    </location>
</feature>
<dbReference type="NCBIfam" id="TIGR00187">
    <property type="entry name" value="ribE"/>
    <property type="match status" value="1"/>
</dbReference>
<dbReference type="PANTHER" id="PTHR21098:SF0">
    <property type="entry name" value="RIBOFLAVIN SYNTHASE"/>
    <property type="match status" value="1"/>
</dbReference>
<evidence type="ECO:0000313" key="6">
    <source>
        <dbReference type="Proteomes" id="UP000584867"/>
    </source>
</evidence>
<name>A0A7W8EBN1_9BACT</name>
<keyword evidence="1" id="KW-0677">Repeat</keyword>
<dbReference type="InterPro" id="IPR023366">
    <property type="entry name" value="ATP_synth_asu-like_sf"/>
</dbReference>
<dbReference type="EC" id="2.5.1.9" evidence="2"/>
<dbReference type="RefSeq" id="WP_184256844.1">
    <property type="nucleotide sequence ID" value="NZ_JACHIO010000012.1"/>
</dbReference>
<dbReference type="AlphaFoldDB" id="A0A7W8EBN1"/>